<keyword evidence="3" id="KW-0479">Metal-binding</keyword>
<feature type="transmembrane region" description="Helical" evidence="10">
    <location>
        <begin position="486"/>
        <end position="511"/>
    </location>
</feature>
<dbReference type="SMART" id="SM00184">
    <property type="entry name" value="RING"/>
    <property type="match status" value="1"/>
</dbReference>
<dbReference type="InterPro" id="IPR013083">
    <property type="entry name" value="Znf_RING/FYVE/PHD"/>
</dbReference>
<comment type="caution">
    <text evidence="12">The sequence shown here is derived from an EMBL/GenBank/DDBJ whole genome shotgun (WGS) entry which is preliminary data.</text>
</comment>
<dbReference type="GO" id="GO:0061630">
    <property type="term" value="F:ubiquitin protein ligase activity"/>
    <property type="evidence" value="ECO:0007669"/>
    <property type="project" value="TreeGrafter"/>
</dbReference>
<evidence type="ECO:0000256" key="10">
    <source>
        <dbReference type="SAM" id="Phobius"/>
    </source>
</evidence>
<keyword evidence="7 10" id="KW-0472">Membrane</keyword>
<feature type="transmembrane region" description="Helical" evidence="10">
    <location>
        <begin position="241"/>
        <end position="266"/>
    </location>
</feature>
<dbReference type="InterPro" id="IPR025754">
    <property type="entry name" value="TRC8_N_dom"/>
</dbReference>
<evidence type="ECO:0000256" key="7">
    <source>
        <dbReference type="ARBA" id="ARBA00023136"/>
    </source>
</evidence>
<dbReference type="Proteomes" id="UP000820818">
    <property type="component" value="Linkage Group LG3"/>
</dbReference>
<dbReference type="EMBL" id="WJBH02000003">
    <property type="protein sequence ID" value="KAI9562210.1"/>
    <property type="molecule type" value="Genomic_DNA"/>
</dbReference>
<evidence type="ECO:0000256" key="2">
    <source>
        <dbReference type="ARBA" id="ARBA00022692"/>
    </source>
</evidence>
<dbReference type="PANTHER" id="PTHR22763">
    <property type="entry name" value="RING ZINC FINGER PROTEIN"/>
    <property type="match status" value="1"/>
</dbReference>
<dbReference type="GO" id="GO:0008270">
    <property type="term" value="F:zinc ion binding"/>
    <property type="evidence" value="ECO:0007669"/>
    <property type="project" value="UniProtKB-KW"/>
</dbReference>
<evidence type="ECO:0000256" key="5">
    <source>
        <dbReference type="ARBA" id="ARBA00022833"/>
    </source>
</evidence>
<feature type="compositionally biased region" description="Polar residues" evidence="9">
    <location>
        <begin position="713"/>
        <end position="734"/>
    </location>
</feature>
<keyword evidence="2 10" id="KW-0812">Transmembrane</keyword>
<proteinExistence type="predicted"/>
<dbReference type="GO" id="GO:0036503">
    <property type="term" value="P:ERAD pathway"/>
    <property type="evidence" value="ECO:0007669"/>
    <property type="project" value="TreeGrafter"/>
</dbReference>
<name>A0AAD5LGA9_9CRUS</name>
<evidence type="ECO:0000313" key="13">
    <source>
        <dbReference type="Proteomes" id="UP000820818"/>
    </source>
</evidence>
<evidence type="ECO:0000313" key="12">
    <source>
        <dbReference type="EMBL" id="KAI9562210.1"/>
    </source>
</evidence>
<keyword evidence="6 10" id="KW-1133">Transmembrane helix</keyword>
<evidence type="ECO:0000256" key="3">
    <source>
        <dbReference type="ARBA" id="ARBA00022723"/>
    </source>
</evidence>
<feature type="transmembrane region" description="Helical" evidence="10">
    <location>
        <begin position="84"/>
        <end position="104"/>
    </location>
</feature>
<keyword evidence="13" id="KW-1185">Reference proteome</keyword>
<keyword evidence="5" id="KW-0862">Zinc</keyword>
<dbReference type="GO" id="GO:0043161">
    <property type="term" value="P:proteasome-mediated ubiquitin-dependent protein catabolic process"/>
    <property type="evidence" value="ECO:0007669"/>
    <property type="project" value="TreeGrafter"/>
</dbReference>
<evidence type="ECO:0000256" key="6">
    <source>
        <dbReference type="ARBA" id="ARBA00022989"/>
    </source>
</evidence>
<feature type="compositionally biased region" description="Basic and acidic residues" evidence="9">
    <location>
        <begin position="759"/>
        <end position="769"/>
    </location>
</feature>
<organism evidence="12 13">
    <name type="scientific">Daphnia sinensis</name>
    <dbReference type="NCBI Taxonomy" id="1820382"/>
    <lineage>
        <taxon>Eukaryota</taxon>
        <taxon>Metazoa</taxon>
        <taxon>Ecdysozoa</taxon>
        <taxon>Arthropoda</taxon>
        <taxon>Crustacea</taxon>
        <taxon>Branchiopoda</taxon>
        <taxon>Diplostraca</taxon>
        <taxon>Cladocera</taxon>
        <taxon>Anomopoda</taxon>
        <taxon>Daphniidae</taxon>
        <taxon>Daphnia</taxon>
        <taxon>Daphnia similis group</taxon>
    </lineage>
</organism>
<dbReference type="Pfam" id="PF13705">
    <property type="entry name" value="TRC8_N"/>
    <property type="match status" value="1"/>
</dbReference>
<evidence type="ECO:0000256" key="9">
    <source>
        <dbReference type="SAM" id="MobiDB-lite"/>
    </source>
</evidence>
<feature type="region of interest" description="Disordered" evidence="9">
    <location>
        <begin position="747"/>
        <end position="769"/>
    </location>
</feature>
<dbReference type="Gene3D" id="3.30.40.10">
    <property type="entry name" value="Zinc/RING finger domain, C3HC4 (zinc finger)"/>
    <property type="match status" value="1"/>
</dbReference>
<feature type="transmembrane region" description="Helical" evidence="10">
    <location>
        <begin position="414"/>
        <end position="433"/>
    </location>
</feature>
<evidence type="ECO:0000256" key="4">
    <source>
        <dbReference type="ARBA" id="ARBA00022771"/>
    </source>
</evidence>
<evidence type="ECO:0000259" key="11">
    <source>
        <dbReference type="PROSITE" id="PS50089"/>
    </source>
</evidence>
<feature type="domain" description="RING-type" evidence="11">
    <location>
        <begin position="612"/>
        <end position="653"/>
    </location>
</feature>
<comment type="subcellular location">
    <subcellularLocation>
        <location evidence="1">Membrane</location>
        <topology evidence="1">Multi-pass membrane protein</topology>
    </subcellularLocation>
</comment>
<dbReference type="SUPFAM" id="SSF57850">
    <property type="entry name" value="RING/U-box"/>
    <property type="match status" value="1"/>
</dbReference>
<feature type="transmembrane region" description="Helical" evidence="10">
    <location>
        <begin position="218"/>
        <end position="235"/>
    </location>
</feature>
<feature type="region of interest" description="Disordered" evidence="9">
    <location>
        <begin position="690"/>
        <end position="734"/>
    </location>
</feature>
<dbReference type="Pfam" id="PF13639">
    <property type="entry name" value="zf-RING_2"/>
    <property type="match status" value="1"/>
</dbReference>
<feature type="transmembrane region" description="Helical" evidence="10">
    <location>
        <begin position="188"/>
        <end position="209"/>
    </location>
</feature>
<keyword evidence="4 8" id="KW-0863">Zinc-finger</keyword>
<reference evidence="12 13" key="1">
    <citation type="submission" date="2022-05" db="EMBL/GenBank/DDBJ databases">
        <title>A multi-omics perspective on studying reproductive biology in Daphnia sinensis.</title>
        <authorList>
            <person name="Jia J."/>
        </authorList>
    </citation>
    <scope>NUCLEOTIDE SEQUENCE [LARGE SCALE GENOMIC DNA]</scope>
    <source>
        <strain evidence="12 13">WSL</strain>
    </source>
</reference>
<gene>
    <name evidence="12" type="ORF">GHT06_013175</name>
</gene>
<dbReference type="PANTHER" id="PTHR22763:SF191">
    <property type="entry name" value="RING FINGER PROTEIN 145 HOMOLOG"/>
    <property type="match status" value="1"/>
</dbReference>
<dbReference type="GO" id="GO:0012505">
    <property type="term" value="C:endomembrane system"/>
    <property type="evidence" value="ECO:0007669"/>
    <property type="project" value="TreeGrafter"/>
</dbReference>
<dbReference type="InterPro" id="IPR001841">
    <property type="entry name" value="Znf_RING"/>
</dbReference>
<sequence length="769" mass="85892">MFSTSNWPAIGLTLKGEHFESFASVVLRVPGLMLIDQWSHISSDRLWPQTPDIMDKCYAFIFHLMLIHGLVILIVPLPKLVTIYMHYLSLAALTGASLLSRHFVLIELQDLDKDATLPKSTGVSMTPPTTQLPSVINFSPEYALKFAREFRPPGISSEVPAYQFAERTLIGIGLIVDSMEMDLECFSLLHQLAVLSVQLFIVSCVNFFLDVESNVKRAFLAIYCLPIVIRLSGFAQSDLLLVHNFATAAIILAAIYYVLSCVPAILGELKFLYLYAAHEIEALSLAHLAMDICSRLFVPSQFFVFWLGHCINQLHALLIHPDLVANSGVYSDEWYMVFLCAISQICDSPLTLASTCVAMSYASSIGQAAIKIFILNYQAYAAEQNPHAGLAEGLTMALLAAQTGLIRIKMPQRLAIFSIILFVVVASLIQSVYETTEPMLLALSANKDRHIMRHVRILLLCVFLFAFPLYMTFILCYIFDLNFWTLVVISTCVMTSVQVVGLLVIYCLFLYDSTREDAWEALDDVIYYTRAVVRCLEFMVALFVVCAGFHESLVGQWSWSNSVVLVVHCYFNVWQRLQTGWISFLRRREAVKHINALPSASQEQLAVHNDVCAICYQTMNLVGTVRVTRCRHFFHGNCLRKWLYVQEKCPMCSAAITLIQAEESSPDAAEAPLSEANKTSSQDRKVHFSFAENQSSGSSEANEVADETEDGASPSQNIAAATPSGTFPQNQNFDTLLHAAQQDVRQAKLRGAQARHSRSKSESVARILE</sequence>
<feature type="transmembrane region" description="Helical" evidence="10">
    <location>
        <begin position="58"/>
        <end position="77"/>
    </location>
</feature>
<evidence type="ECO:0000256" key="8">
    <source>
        <dbReference type="PROSITE-ProRule" id="PRU00175"/>
    </source>
</evidence>
<dbReference type="InterPro" id="IPR050731">
    <property type="entry name" value="HRD1_E3_ubiq-ligases"/>
</dbReference>
<dbReference type="GO" id="GO:0016020">
    <property type="term" value="C:membrane"/>
    <property type="evidence" value="ECO:0007669"/>
    <property type="project" value="UniProtKB-SubCell"/>
</dbReference>
<accession>A0AAD5LGA9</accession>
<feature type="transmembrane region" description="Helical" evidence="10">
    <location>
        <begin position="457"/>
        <end position="479"/>
    </location>
</feature>
<protein>
    <recommendedName>
        <fullName evidence="11">RING-type domain-containing protein</fullName>
    </recommendedName>
</protein>
<dbReference type="AlphaFoldDB" id="A0AAD5LGA9"/>
<dbReference type="PROSITE" id="PS50089">
    <property type="entry name" value="ZF_RING_2"/>
    <property type="match status" value="1"/>
</dbReference>
<feature type="compositionally biased region" description="Polar residues" evidence="9">
    <location>
        <begin position="691"/>
        <end position="701"/>
    </location>
</feature>
<evidence type="ECO:0000256" key="1">
    <source>
        <dbReference type="ARBA" id="ARBA00004141"/>
    </source>
</evidence>